<dbReference type="eggNOG" id="COG1511">
    <property type="taxonomic scope" value="Bacteria"/>
</dbReference>
<dbReference type="InterPro" id="IPR017501">
    <property type="entry name" value="Phage_infect_YhgE_C"/>
</dbReference>
<dbReference type="GO" id="GO:0140359">
    <property type="term" value="F:ABC-type transporter activity"/>
    <property type="evidence" value="ECO:0007669"/>
    <property type="project" value="InterPro"/>
</dbReference>
<dbReference type="InterPro" id="IPR011049">
    <property type="entry name" value="Serralysin-like_metalloprot_C"/>
</dbReference>
<sequence>MSFLPSLSSAEFRRFSGSWFSRIVLVAIITVPSLYGGLLVWANRDVTTHLNGMSAAVVNNDEMVEITGDDGKKQPVMVGRLVASKLTTSTDKQNLDWELTDADTASKGLEDGTYYAVLTIPEGFSSAAVSTQDADGVRAATMDLKTNDAVSYLSGNIASTIGRVVAGEVGNQLSEQYLDKVYVGLNTVKKSLTDAGNGAGRLAKGSKDLSSGAGQLDQGTERLTVGLSDLANGADKLAAGTGDLSGGIGRLSSGAGDLADGAGTLASGNTQLAQGLGQLESSTAALPQQVGQLSAGAKKVADGNRQLADGATKLSDGLKRAQAPVSQLPTQTKALADGATKLADGATALGKAGQQLTPAAGQLTTGAAGLRAGADKLADGADRLSAGTKTLATGAQDLSAGATKASEGVGRYTGAVSQLAASCEKSGAAPQYCEQLAAVAATGPQLTEGSDAVATGAQRLAVGAAPLAKGAGDLAIGGQALADGAVKFADGATKYADGATRLADGATRLGTGATPLRDGLTKLADGIPALAKGIGDASTGADRLATATGQLATGSEKLSAGLDKFAAATPQLVGGIQRASTAADQLAQGATKLSAGATQLSTGARSAAQGAQKLDDGASKLAKGTADAQDGASKLNDGTGKLVDGSKELAKGSDELATGLQDGAKKAPSYSKNDREKLGEVVADPVRADVSRINAVPGYGHGLAPYFMAIGLWVGAMGMFFVIRPLPKRAIASTAASWRVALAGYATPALLGICQAILQVLVVRYWVDLDVAHLPALFALAVLTSLAFIAINQALVAALGTKGRFVALVLVVLQLSAAGATYPIESSPEFFQKLHPWLPLTYGVNAFRSLIAGGGLHVGPAVASLTAWIVLSGAVTIYAARSQRTWTPQRLRPHLAL</sequence>
<keyword evidence="9" id="KW-1185">Reference proteome</keyword>
<dbReference type="InterPro" id="IPR017500">
    <property type="entry name" value="Phage_infect_YhgE_N"/>
</dbReference>
<dbReference type="PANTHER" id="PTHR43077:SF5">
    <property type="entry name" value="PHAGE INFECTION PROTEIN"/>
    <property type="match status" value="1"/>
</dbReference>
<feature type="transmembrane region" description="Helical" evidence="6">
    <location>
        <begin position="703"/>
        <end position="723"/>
    </location>
</feature>
<dbReference type="InterPro" id="IPR013525">
    <property type="entry name" value="ABC2_TM"/>
</dbReference>
<dbReference type="Gene3D" id="1.10.287.950">
    <property type="entry name" value="Methyl-accepting chemotaxis protein"/>
    <property type="match status" value="2"/>
</dbReference>
<feature type="domain" description="ABC-2 type transporter transmembrane" evidence="7">
    <location>
        <begin position="693"/>
        <end position="878"/>
    </location>
</feature>
<feature type="region of interest" description="Disordered" evidence="5">
    <location>
        <begin position="196"/>
        <end position="216"/>
    </location>
</feature>
<evidence type="ECO:0000256" key="3">
    <source>
        <dbReference type="ARBA" id="ARBA00022989"/>
    </source>
</evidence>
<dbReference type="NCBIfam" id="TIGR03062">
    <property type="entry name" value="pip_yhgE_Cterm"/>
    <property type="match status" value="1"/>
</dbReference>
<dbReference type="OrthoDB" id="9811483at2"/>
<dbReference type="RefSeq" id="WP_009481722.1">
    <property type="nucleotide sequence ID" value="NZ_BAFE01000027.1"/>
</dbReference>
<dbReference type="SUPFAM" id="SSF58104">
    <property type="entry name" value="Methyl-accepting chemotaxis protein (MCP) signaling domain"/>
    <property type="match status" value="1"/>
</dbReference>
<protein>
    <submittedName>
        <fullName evidence="8">Putative ABC transporter permease protein</fullName>
    </submittedName>
</protein>
<dbReference type="InterPro" id="IPR051328">
    <property type="entry name" value="T7SS_ABC-Transporter"/>
</dbReference>
<feature type="transmembrane region" description="Helical" evidence="6">
    <location>
        <begin position="773"/>
        <end position="798"/>
    </location>
</feature>
<evidence type="ECO:0000256" key="5">
    <source>
        <dbReference type="SAM" id="MobiDB-lite"/>
    </source>
</evidence>
<dbReference type="STRING" id="1089455.MOPEL_029_01050"/>
<dbReference type="NCBIfam" id="TIGR03061">
    <property type="entry name" value="pip_yhgE_Nterm"/>
    <property type="match status" value="1"/>
</dbReference>
<keyword evidence="2 6" id="KW-0812">Transmembrane</keyword>
<comment type="subcellular location">
    <subcellularLocation>
        <location evidence="1">Membrane</location>
        <topology evidence="1">Multi-pass membrane protein</topology>
    </subcellularLocation>
</comment>
<keyword evidence="4 6" id="KW-0472">Membrane</keyword>
<dbReference type="AlphaFoldDB" id="H5UQ19"/>
<evidence type="ECO:0000259" key="7">
    <source>
        <dbReference type="Pfam" id="PF12698"/>
    </source>
</evidence>
<dbReference type="InterPro" id="IPR023908">
    <property type="entry name" value="xxxLxxG_rpt"/>
</dbReference>
<dbReference type="Pfam" id="PF12698">
    <property type="entry name" value="ABC2_membrane_3"/>
    <property type="match status" value="1"/>
</dbReference>
<evidence type="ECO:0000313" key="8">
    <source>
        <dbReference type="EMBL" id="GAB47824.1"/>
    </source>
</evidence>
<dbReference type="GO" id="GO:0016020">
    <property type="term" value="C:membrane"/>
    <property type="evidence" value="ECO:0007669"/>
    <property type="project" value="UniProtKB-SubCell"/>
</dbReference>
<gene>
    <name evidence="8" type="ORF">MOPEL_029_01050</name>
</gene>
<accession>H5UQ19</accession>
<evidence type="ECO:0000313" key="9">
    <source>
        <dbReference type="Proteomes" id="UP000004367"/>
    </source>
</evidence>
<evidence type="ECO:0000256" key="6">
    <source>
        <dbReference type="SAM" id="Phobius"/>
    </source>
</evidence>
<feature type="transmembrane region" description="Helical" evidence="6">
    <location>
        <begin position="744"/>
        <end position="767"/>
    </location>
</feature>
<name>H5UQ19_9MICO</name>
<comment type="caution">
    <text evidence="8">The sequence shown here is derived from an EMBL/GenBank/DDBJ whole genome shotgun (WGS) entry which is preliminary data.</text>
</comment>
<keyword evidence="3 6" id="KW-1133">Transmembrane helix</keyword>
<reference evidence="8 9" key="1">
    <citation type="submission" date="2012-02" db="EMBL/GenBank/DDBJ databases">
        <title>Whole genome shotgun sequence of Mobilicoccus pelagius NBRC 104925.</title>
        <authorList>
            <person name="Yoshida Y."/>
            <person name="Hosoyama A."/>
            <person name="Tsuchikane K."/>
            <person name="Katsumata H."/>
            <person name="Yamazaki S."/>
            <person name="Fujita N."/>
        </authorList>
    </citation>
    <scope>NUCLEOTIDE SEQUENCE [LARGE SCALE GENOMIC DNA]</scope>
    <source>
        <strain evidence="8 9">NBRC 104925</strain>
    </source>
</reference>
<dbReference type="PANTHER" id="PTHR43077">
    <property type="entry name" value="TRANSPORT PERMEASE YVFS-RELATED"/>
    <property type="match status" value="1"/>
</dbReference>
<dbReference type="EMBL" id="BAFE01000027">
    <property type="protein sequence ID" value="GAB47824.1"/>
    <property type="molecule type" value="Genomic_DNA"/>
</dbReference>
<feature type="transmembrane region" description="Helical" evidence="6">
    <location>
        <begin position="805"/>
        <end position="824"/>
    </location>
</feature>
<dbReference type="NCBIfam" id="TIGR03057">
    <property type="entry name" value="xxxLxxG_by_4"/>
    <property type="match status" value="8"/>
</dbReference>
<feature type="transmembrane region" description="Helical" evidence="6">
    <location>
        <begin position="858"/>
        <end position="880"/>
    </location>
</feature>
<dbReference type="SUPFAM" id="SSF101967">
    <property type="entry name" value="Adhesin YadA, collagen-binding domain"/>
    <property type="match status" value="1"/>
</dbReference>
<dbReference type="Gene3D" id="3.40.1710.10">
    <property type="entry name" value="abc type-2 transporter like domain"/>
    <property type="match status" value="1"/>
</dbReference>
<evidence type="ECO:0000256" key="2">
    <source>
        <dbReference type="ARBA" id="ARBA00022692"/>
    </source>
</evidence>
<dbReference type="Proteomes" id="UP000004367">
    <property type="component" value="Unassembled WGS sequence"/>
</dbReference>
<feature type="transmembrane region" description="Helical" evidence="6">
    <location>
        <begin position="20"/>
        <end position="42"/>
    </location>
</feature>
<organism evidence="8 9">
    <name type="scientific">Mobilicoccus pelagius NBRC 104925</name>
    <dbReference type="NCBI Taxonomy" id="1089455"/>
    <lineage>
        <taxon>Bacteria</taxon>
        <taxon>Bacillati</taxon>
        <taxon>Actinomycetota</taxon>
        <taxon>Actinomycetes</taxon>
        <taxon>Micrococcales</taxon>
        <taxon>Dermatophilaceae</taxon>
        <taxon>Mobilicoccus</taxon>
    </lineage>
</organism>
<proteinExistence type="predicted"/>
<evidence type="ECO:0000256" key="4">
    <source>
        <dbReference type="ARBA" id="ARBA00023136"/>
    </source>
</evidence>
<evidence type="ECO:0000256" key="1">
    <source>
        <dbReference type="ARBA" id="ARBA00004141"/>
    </source>
</evidence>